<dbReference type="FunFam" id="3.40.50.1010:FF:000006">
    <property type="entry name" value="rRNA-processing protein UTP23 homolog"/>
    <property type="match status" value="1"/>
</dbReference>
<dbReference type="SUPFAM" id="SSF88723">
    <property type="entry name" value="PIN domain-like"/>
    <property type="match status" value="1"/>
</dbReference>
<dbReference type="CDD" id="cd09866">
    <property type="entry name" value="PIN_Fcf1-Utp23-H"/>
    <property type="match status" value="1"/>
</dbReference>
<comment type="function">
    <text evidence="5">Involved in rRNA-processing and ribosome biogenesis.</text>
</comment>
<feature type="compositionally biased region" description="Basic residues" evidence="8">
    <location>
        <begin position="317"/>
        <end position="326"/>
    </location>
</feature>
<dbReference type="GO" id="GO:0032040">
    <property type="term" value="C:small-subunit processome"/>
    <property type="evidence" value="ECO:0007669"/>
    <property type="project" value="InterPro"/>
</dbReference>
<keyword evidence="4" id="KW-0539">Nucleus</keyword>
<comment type="similarity">
    <text evidence="6">Belongs to the UTP23/FCF1 family. UTP23 subfamily.</text>
</comment>
<evidence type="ECO:0000259" key="9">
    <source>
        <dbReference type="Pfam" id="PF24779"/>
    </source>
</evidence>
<reference evidence="10 11" key="1">
    <citation type="submission" date="2022-04" db="EMBL/GenBank/DDBJ databases">
        <title>Chromosome-level reference genomes for two strains of Caenorhabditis briggsae: an improved platform for comparative genomics.</title>
        <authorList>
            <person name="Stevens L."/>
            <person name="Andersen E."/>
        </authorList>
    </citation>
    <scope>NUCLEOTIDE SEQUENCE [LARGE SCALE GENOMIC DNA]</scope>
    <source>
        <strain evidence="10">VX34</strain>
        <tissue evidence="10">Whole-organism</tissue>
    </source>
</reference>
<evidence type="ECO:0000256" key="3">
    <source>
        <dbReference type="ARBA" id="ARBA00022552"/>
    </source>
</evidence>
<dbReference type="InterPro" id="IPR057776">
    <property type="entry name" value="UTP23_sensor"/>
</dbReference>
<evidence type="ECO:0000256" key="6">
    <source>
        <dbReference type="ARBA" id="ARBA00038503"/>
    </source>
</evidence>
<evidence type="ECO:0000313" key="11">
    <source>
        <dbReference type="Proteomes" id="UP000829354"/>
    </source>
</evidence>
<sequence>MSGGGSRHEKGAKHARLAFLHAAAHKNRDFSLFTFFFLFFELFFSAKKLERYAKRFKPATTPLLRHLHRQVPYGNRRLRLLRLFSSRANQTRRLQSRNMKVKRLKRANRLLTFFKYNYKFVPPYRVLVDGTFCQAALTEKLNLAEQIPKYLTEETHLMTTKCVLDELEKIGPLLYGALVIAKQFEVAECPHKTPIAAADCLSHLARRAASGKTKYLIATQHDELTEKLRTIVGTPIMYIKFKTILLDNISEATKSGASKDEEEIKRLKQLKKEIMGPSDPLQKKKKKKKGGVNPLACKKKIMKASVETVRTGERTATGKRKRTKKKAPVESD</sequence>
<dbReference type="Pfam" id="PF04900">
    <property type="entry name" value="Fcf1"/>
    <property type="match status" value="1"/>
</dbReference>
<feature type="domain" description="UTP23 sensor motif region" evidence="9">
    <location>
        <begin position="283"/>
        <end position="301"/>
    </location>
</feature>
<dbReference type="InterPro" id="IPR029060">
    <property type="entry name" value="PIN-like_dom_sf"/>
</dbReference>
<proteinExistence type="inferred from homology"/>
<keyword evidence="3" id="KW-0698">rRNA processing</keyword>
<feature type="region of interest" description="Disordered" evidence="8">
    <location>
        <begin position="306"/>
        <end position="332"/>
    </location>
</feature>
<evidence type="ECO:0000256" key="2">
    <source>
        <dbReference type="ARBA" id="ARBA00022517"/>
    </source>
</evidence>
<dbReference type="InterPro" id="IPR006984">
    <property type="entry name" value="Fcf1/UTP23"/>
</dbReference>
<gene>
    <name evidence="10" type="ORF">L5515_005411</name>
</gene>
<feature type="region of interest" description="Disordered" evidence="8">
    <location>
        <begin position="272"/>
        <end position="294"/>
    </location>
</feature>
<evidence type="ECO:0000256" key="7">
    <source>
        <dbReference type="ARBA" id="ARBA00071400"/>
    </source>
</evidence>
<dbReference type="EMBL" id="CP092622">
    <property type="protein sequence ID" value="UMM25699.1"/>
    <property type="molecule type" value="Genomic_DNA"/>
</dbReference>
<dbReference type="Gene3D" id="3.40.50.1010">
    <property type="entry name" value="5'-nuclease"/>
    <property type="match status" value="1"/>
</dbReference>
<evidence type="ECO:0000256" key="5">
    <source>
        <dbReference type="ARBA" id="ARBA00037300"/>
    </source>
</evidence>
<name>A0AAE9JE55_CAEBR</name>
<accession>A0AAE9JE55</accession>
<dbReference type="Pfam" id="PF24779">
    <property type="entry name" value="UTP23_sensor"/>
    <property type="match status" value="1"/>
</dbReference>
<evidence type="ECO:0000256" key="4">
    <source>
        <dbReference type="ARBA" id="ARBA00023242"/>
    </source>
</evidence>
<evidence type="ECO:0000256" key="8">
    <source>
        <dbReference type="SAM" id="MobiDB-lite"/>
    </source>
</evidence>
<dbReference type="AlphaFoldDB" id="A0AAE9JE55"/>
<dbReference type="Proteomes" id="UP000829354">
    <property type="component" value="Chromosome III"/>
</dbReference>
<evidence type="ECO:0000313" key="10">
    <source>
        <dbReference type="EMBL" id="UMM25699.1"/>
    </source>
</evidence>
<evidence type="ECO:0000256" key="1">
    <source>
        <dbReference type="ARBA" id="ARBA00004604"/>
    </source>
</evidence>
<keyword evidence="2" id="KW-0690">Ribosome biogenesis</keyword>
<protein>
    <recommendedName>
        <fullName evidence="7">rRNA-processing protein UTP23 homolog</fullName>
    </recommendedName>
</protein>
<comment type="subcellular location">
    <subcellularLocation>
        <location evidence="1">Nucleus</location>
        <location evidence="1">Nucleolus</location>
    </subcellularLocation>
</comment>
<dbReference type="PANTHER" id="PTHR12416">
    <property type="entry name" value="RRNA-PROCESSING PROTEIN UTP23 HOMOLOG"/>
    <property type="match status" value="1"/>
</dbReference>
<keyword evidence="11" id="KW-1185">Reference proteome</keyword>
<dbReference type="GO" id="GO:0006364">
    <property type="term" value="P:rRNA processing"/>
    <property type="evidence" value="ECO:0007669"/>
    <property type="project" value="UniProtKB-KW"/>
</dbReference>
<organism evidence="10 11">
    <name type="scientific">Caenorhabditis briggsae</name>
    <dbReference type="NCBI Taxonomy" id="6238"/>
    <lineage>
        <taxon>Eukaryota</taxon>
        <taxon>Metazoa</taxon>
        <taxon>Ecdysozoa</taxon>
        <taxon>Nematoda</taxon>
        <taxon>Chromadorea</taxon>
        <taxon>Rhabditida</taxon>
        <taxon>Rhabditina</taxon>
        <taxon>Rhabditomorpha</taxon>
        <taxon>Rhabditoidea</taxon>
        <taxon>Rhabditidae</taxon>
        <taxon>Peloderinae</taxon>
        <taxon>Caenorhabditis</taxon>
    </lineage>
</organism>